<organism evidence="5 6">
    <name type="scientific">Tenacibaculum polynesiense</name>
    <dbReference type="NCBI Taxonomy" id="3137857"/>
    <lineage>
        <taxon>Bacteria</taxon>
        <taxon>Pseudomonadati</taxon>
        <taxon>Bacteroidota</taxon>
        <taxon>Flavobacteriia</taxon>
        <taxon>Flavobacteriales</taxon>
        <taxon>Flavobacteriaceae</taxon>
        <taxon>Tenacibaculum</taxon>
    </lineage>
</organism>
<dbReference type="InterPro" id="IPR042203">
    <property type="entry name" value="Leu/Phe-tRNA_Trfase_C"/>
</dbReference>
<evidence type="ECO:0000256" key="3">
    <source>
        <dbReference type="ARBA" id="ARBA00023315"/>
    </source>
</evidence>
<keyword evidence="2 4" id="KW-0808">Transferase</keyword>
<dbReference type="InterPro" id="IPR004616">
    <property type="entry name" value="Leu/Phe-tRNA_Trfase"/>
</dbReference>
<comment type="function">
    <text evidence="4">Functions in the N-end rule pathway of protein degradation where it conjugates Leu, Phe and, less efficiently, Met from aminoacyl-tRNAs to the N-termini of proteins containing an N-terminal arginine or lysine.</text>
</comment>
<dbReference type="Pfam" id="PF03588">
    <property type="entry name" value="Leu_Phe_trans"/>
    <property type="match status" value="1"/>
</dbReference>
<dbReference type="GO" id="GO:0008914">
    <property type="term" value="F:leucyl-tRNA--protein transferase activity"/>
    <property type="evidence" value="ECO:0007669"/>
    <property type="project" value="UniProtKB-EC"/>
</dbReference>
<dbReference type="EMBL" id="CAXJIO010000013">
    <property type="protein sequence ID" value="CAL2103540.1"/>
    <property type="molecule type" value="Genomic_DNA"/>
</dbReference>
<protein>
    <recommendedName>
        <fullName evidence="4">Leucyl/phenylalanyl-tRNA--protein transferase</fullName>
        <ecNumber evidence="4">2.3.2.6</ecNumber>
    </recommendedName>
    <alternativeName>
        <fullName evidence="4">L/F-transferase</fullName>
    </alternativeName>
    <alternativeName>
        <fullName evidence="4">Leucyltransferase</fullName>
    </alternativeName>
    <alternativeName>
        <fullName evidence="4">Phenyalanyltransferase</fullName>
    </alternativeName>
</protein>
<comment type="similarity">
    <text evidence="4">Belongs to the L/F-transferase family.</text>
</comment>
<dbReference type="RefSeq" id="WP_348717744.1">
    <property type="nucleotide sequence ID" value="NZ_CAXJIO010000013.1"/>
</dbReference>
<dbReference type="InterPro" id="IPR042221">
    <property type="entry name" value="Leu/Phe-tRNA_Trfase_N"/>
</dbReference>
<dbReference type="SUPFAM" id="SSF55729">
    <property type="entry name" value="Acyl-CoA N-acyltransferases (Nat)"/>
    <property type="match status" value="1"/>
</dbReference>
<gene>
    <name evidence="4 5" type="primary">aat</name>
    <name evidence="5" type="ORF">T190423A01A_40133</name>
</gene>
<comment type="catalytic activity">
    <reaction evidence="4">
        <text>L-phenylalanyl-tRNA(Phe) + an N-terminal L-alpha-aminoacyl-[protein] = an N-terminal L-phenylalanyl-L-alpha-aminoacyl-[protein] + tRNA(Phe)</text>
        <dbReference type="Rhea" id="RHEA:43632"/>
        <dbReference type="Rhea" id="RHEA-COMP:9668"/>
        <dbReference type="Rhea" id="RHEA-COMP:9699"/>
        <dbReference type="Rhea" id="RHEA-COMP:10636"/>
        <dbReference type="Rhea" id="RHEA-COMP:10637"/>
        <dbReference type="ChEBI" id="CHEBI:78442"/>
        <dbReference type="ChEBI" id="CHEBI:78531"/>
        <dbReference type="ChEBI" id="CHEBI:78597"/>
        <dbReference type="ChEBI" id="CHEBI:83561"/>
        <dbReference type="EC" id="2.3.2.6"/>
    </reaction>
</comment>
<dbReference type="NCBIfam" id="TIGR00667">
    <property type="entry name" value="aat"/>
    <property type="match status" value="1"/>
</dbReference>
<evidence type="ECO:0000256" key="1">
    <source>
        <dbReference type="ARBA" id="ARBA00022490"/>
    </source>
</evidence>
<evidence type="ECO:0000313" key="6">
    <source>
        <dbReference type="Proteomes" id="UP001497527"/>
    </source>
</evidence>
<dbReference type="Proteomes" id="UP001497527">
    <property type="component" value="Unassembled WGS sequence"/>
</dbReference>
<dbReference type="EC" id="2.3.2.6" evidence="4"/>
<accession>A0ABM9PD94</accession>
<dbReference type="PANTHER" id="PTHR30098">
    <property type="entry name" value="LEUCYL/PHENYLALANYL-TRNA--PROTEIN TRANSFERASE"/>
    <property type="match status" value="1"/>
</dbReference>
<dbReference type="Gene3D" id="3.30.70.3550">
    <property type="entry name" value="Leucyl/phenylalanyl-tRNA-protein transferase, N-terminal domain"/>
    <property type="match status" value="1"/>
</dbReference>
<comment type="caution">
    <text evidence="5">The sequence shown here is derived from an EMBL/GenBank/DDBJ whole genome shotgun (WGS) entry which is preliminary data.</text>
</comment>
<proteinExistence type="inferred from homology"/>
<dbReference type="Gene3D" id="3.40.630.70">
    <property type="entry name" value="Leucyl/phenylalanyl-tRNA-protein transferase, C-terminal domain"/>
    <property type="match status" value="1"/>
</dbReference>
<dbReference type="HAMAP" id="MF_00688">
    <property type="entry name" value="Leu_Phe_trans"/>
    <property type="match status" value="1"/>
</dbReference>
<comment type="catalytic activity">
    <reaction evidence="4">
        <text>N-terminal L-arginyl-[protein] + L-leucyl-tRNA(Leu) = N-terminal L-leucyl-L-arginyl-[protein] + tRNA(Leu) + H(+)</text>
        <dbReference type="Rhea" id="RHEA:50416"/>
        <dbReference type="Rhea" id="RHEA-COMP:9613"/>
        <dbReference type="Rhea" id="RHEA-COMP:9622"/>
        <dbReference type="Rhea" id="RHEA-COMP:12672"/>
        <dbReference type="Rhea" id="RHEA-COMP:12673"/>
        <dbReference type="ChEBI" id="CHEBI:15378"/>
        <dbReference type="ChEBI" id="CHEBI:64719"/>
        <dbReference type="ChEBI" id="CHEBI:78442"/>
        <dbReference type="ChEBI" id="CHEBI:78494"/>
        <dbReference type="ChEBI" id="CHEBI:133044"/>
        <dbReference type="EC" id="2.3.2.6"/>
    </reaction>
</comment>
<keyword evidence="6" id="KW-1185">Reference proteome</keyword>
<sequence length="214" mass="24648">MIWLSNELVFPPLDLATEDGVLALGGDLSVSRLILAYKNGIFPWFNEGEPIVWYAPWERMVLFPDKIKVSKSMKQVLRKKNFVITENKAFEEVIFNCKYIDRQDQYGTWITDDMQKAYLKLHEVGFAKSIEVWQFDTNLNQNILVGGLYGVDLGNGVFCGESMFSNVSNMSKIAFIHLATECNYKLIDCQVYNKHLASLGAYEISRDLFLKYLR</sequence>
<comment type="subcellular location">
    <subcellularLocation>
        <location evidence="4">Cytoplasm</location>
    </subcellularLocation>
</comment>
<keyword evidence="1 4" id="KW-0963">Cytoplasm</keyword>
<dbReference type="PANTHER" id="PTHR30098:SF2">
    <property type="entry name" value="LEUCYL_PHENYLALANYL-TRNA--PROTEIN TRANSFERASE"/>
    <property type="match status" value="1"/>
</dbReference>
<reference evidence="5 6" key="1">
    <citation type="submission" date="2024-05" db="EMBL/GenBank/DDBJ databases">
        <authorList>
            <person name="Duchaud E."/>
        </authorList>
    </citation>
    <scope>NUCLEOTIDE SEQUENCE [LARGE SCALE GENOMIC DNA]</scope>
    <source>
        <strain evidence="5">Ena-SAMPLE-TAB-13-05-2024-13:56:06:370-140308</strain>
    </source>
</reference>
<keyword evidence="3 4" id="KW-0012">Acyltransferase</keyword>
<evidence type="ECO:0000256" key="2">
    <source>
        <dbReference type="ARBA" id="ARBA00022679"/>
    </source>
</evidence>
<name>A0ABM9PD94_9FLAO</name>
<evidence type="ECO:0000256" key="4">
    <source>
        <dbReference type="HAMAP-Rule" id="MF_00688"/>
    </source>
</evidence>
<comment type="catalytic activity">
    <reaction evidence="4">
        <text>N-terminal L-lysyl-[protein] + L-leucyl-tRNA(Leu) = N-terminal L-leucyl-L-lysyl-[protein] + tRNA(Leu) + H(+)</text>
        <dbReference type="Rhea" id="RHEA:12340"/>
        <dbReference type="Rhea" id="RHEA-COMP:9613"/>
        <dbReference type="Rhea" id="RHEA-COMP:9622"/>
        <dbReference type="Rhea" id="RHEA-COMP:12670"/>
        <dbReference type="Rhea" id="RHEA-COMP:12671"/>
        <dbReference type="ChEBI" id="CHEBI:15378"/>
        <dbReference type="ChEBI" id="CHEBI:65249"/>
        <dbReference type="ChEBI" id="CHEBI:78442"/>
        <dbReference type="ChEBI" id="CHEBI:78494"/>
        <dbReference type="ChEBI" id="CHEBI:133043"/>
        <dbReference type="EC" id="2.3.2.6"/>
    </reaction>
</comment>
<dbReference type="InterPro" id="IPR016181">
    <property type="entry name" value="Acyl_CoA_acyltransferase"/>
</dbReference>
<evidence type="ECO:0000313" key="5">
    <source>
        <dbReference type="EMBL" id="CAL2103540.1"/>
    </source>
</evidence>